<evidence type="ECO:0008006" key="5">
    <source>
        <dbReference type="Google" id="ProtNLM"/>
    </source>
</evidence>
<evidence type="ECO:0000313" key="3">
    <source>
        <dbReference type="EMBL" id="QEV44780.1"/>
    </source>
</evidence>
<dbReference type="GeneID" id="95610242"/>
<dbReference type="EMBL" id="CP023692">
    <property type="protein sequence ID" value="QEV44780.1"/>
    <property type="molecule type" value="Genomic_DNA"/>
</dbReference>
<dbReference type="AlphaFoldDB" id="A0A5J6J1N8"/>
<dbReference type="PROSITE" id="PS51257">
    <property type="entry name" value="PROKAR_LIPOPROTEIN"/>
    <property type="match status" value="1"/>
</dbReference>
<proteinExistence type="predicted"/>
<keyword evidence="4" id="KW-1185">Reference proteome</keyword>
<sequence>MTRTRAAAAAGAALLLGGPLLGGCGIKPTGVIESGAAPKVVVPGPGTKGTVYFVGSDGRLFPLPDREQPSQSAEPRGLLRLLVGPTEAERAAGLETRLPPWDPKKQGASAGTSMVSEDTIGVGVPFRVTTLSETARQQLVCTVASAEPRYQVVLLGPDADIGPARCELGD</sequence>
<evidence type="ECO:0000256" key="1">
    <source>
        <dbReference type="SAM" id="MobiDB-lite"/>
    </source>
</evidence>
<organism evidence="3 4">
    <name type="scientific">Streptomyces vinaceus</name>
    <dbReference type="NCBI Taxonomy" id="1960"/>
    <lineage>
        <taxon>Bacteria</taxon>
        <taxon>Bacillati</taxon>
        <taxon>Actinomycetota</taxon>
        <taxon>Actinomycetes</taxon>
        <taxon>Kitasatosporales</taxon>
        <taxon>Streptomycetaceae</taxon>
        <taxon>Streptomyces</taxon>
    </lineage>
</organism>
<reference evidence="3 4" key="1">
    <citation type="submission" date="2017-09" db="EMBL/GenBank/DDBJ databases">
        <authorList>
            <person name="Lee N."/>
            <person name="Cho B.-K."/>
        </authorList>
    </citation>
    <scope>NUCLEOTIDE SEQUENCE [LARGE SCALE GENOMIC DNA]</scope>
    <source>
        <strain evidence="3 4">ATCC 27476</strain>
    </source>
</reference>
<accession>A0A5J6J1N8</accession>
<feature type="chain" id="PRO_5038554497" description="GerMN domain-containing protein" evidence="2">
    <location>
        <begin position="23"/>
        <end position="170"/>
    </location>
</feature>
<dbReference type="KEGG" id="svn:CP980_06660"/>
<evidence type="ECO:0000256" key="2">
    <source>
        <dbReference type="SAM" id="SignalP"/>
    </source>
</evidence>
<gene>
    <name evidence="3" type="ORF">CP980_06660</name>
</gene>
<dbReference type="RefSeq" id="WP_132759397.1">
    <property type="nucleotide sequence ID" value="NZ_BNBW01000001.1"/>
</dbReference>
<feature type="region of interest" description="Disordered" evidence="1">
    <location>
        <begin position="91"/>
        <end position="114"/>
    </location>
</feature>
<name>A0A5J6J1N8_STRVI</name>
<evidence type="ECO:0000313" key="4">
    <source>
        <dbReference type="Proteomes" id="UP000325563"/>
    </source>
</evidence>
<protein>
    <recommendedName>
        <fullName evidence="5">GerMN domain-containing protein</fullName>
    </recommendedName>
</protein>
<keyword evidence="2" id="KW-0732">Signal</keyword>
<dbReference type="Proteomes" id="UP000325563">
    <property type="component" value="Chromosome"/>
</dbReference>
<feature type="signal peptide" evidence="2">
    <location>
        <begin position="1"/>
        <end position="22"/>
    </location>
</feature>